<dbReference type="EMBL" id="JWZT01001263">
    <property type="protein sequence ID" value="KII72365.1"/>
    <property type="molecule type" value="Genomic_DNA"/>
</dbReference>
<keyword evidence="2" id="KW-1185">Reference proteome</keyword>
<organism evidence="1 2">
    <name type="scientific">Thelohanellus kitauei</name>
    <name type="common">Myxosporean</name>
    <dbReference type="NCBI Taxonomy" id="669202"/>
    <lineage>
        <taxon>Eukaryota</taxon>
        <taxon>Metazoa</taxon>
        <taxon>Cnidaria</taxon>
        <taxon>Myxozoa</taxon>
        <taxon>Myxosporea</taxon>
        <taxon>Bivalvulida</taxon>
        <taxon>Platysporina</taxon>
        <taxon>Myxobolidae</taxon>
        <taxon>Thelohanellus</taxon>
    </lineage>
</organism>
<dbReference type="AlphaFoldDB" id="A0A0C2N7N9"/>
<evidence type="ECO:0000313" key="1">
    <source>
        <dbReference type="EMBL" id="KII72365.1"/>
    </source>
</evidence>
<comment type="caution">
    <text evidence="1">The sequence shown here is derived from an EMBL/GenBank/DDBJ whole genome shotgun (WGS) entry which is preliminary data.</text>
</comment>
<gene>
    <name evidence="1" type="ORF">RF11_04921</name>
</gene>
<name>A0A0C2N7N9_THEKT</name>
<protein>
    <submittedName>
        <fullName evidence="1">Uncharacterized protein</fullName>
    </submittedName>
</protein>
<reference evidence="1 2" key="1">
    <citation type="journal article" date="2014" name="Genome Biol. Evol.">
        <title>The genome of the myxosporean Thelohanellus kitauei shows adaptations to nutrient acquisition within its fish host.</title>
        <authorList>
            <person name="Yang Y."/>
            <person name="Xiong J."/>
            <person name="Zhou Z."/>
            <person name="Huo F."/>
            <person name="Miao W."/>
            <person name="Ran C."/>
            <person name="Liu Y."/>
            <person name="Zhang J."/>
            <person name="Feng J."/>
            <person name="Wang M."/>
            <person name="Wang M."/>
            <person name="Wang L."/>
            <person name="Yao B."/>
        </authorList>
    </citation>
    <scope>NUCLEOTIDE SEQUENCE [LARGE SCALE GENOMIC DNA]</scope>
    <source>
        <strain evidence="1">Wuqing</strain>
    </source>
</reference>
<proteinExistence type="predicted"/>
<dbReference type="Gene3D" id="1.25.50.20">
    <property type="match status" value="1"/>
</dbReference>
<accession>A0A0C2N7N9</accession>
<dbReference type="Proteomes" id="UP000031668">
    <property type="component" value="Unassembled WGS sequence"/>
</dbReference>
<sequence>MKQVRTEILEAACSANCTSIITTIYELSLSKLIKPYEGLIIYETLKKNPLAIKIGWEFVKNHLKEIIEFYQMPFLISKIIGPTVSEFVDIGKYAECVDFINSNPSVQFTQHIKMSLESIQIKNRWFKSDEHKIINWLKNFT</sequence>
<evidence type="ECO:0000313" key="2">
    <source>
        <dbReference type="Proteomes" id="UP000031668"/>
    </source>
</evidence>